<organism evidence="3">
    <name type="scientific">Timema tahoe</name>
    <dbReference type="NCBI Taxonomy" id="61484"/>
    <lineage>
        <taxon>Eukaryota</taxon>
        <taxon>Metazoa</taxon>
        <taxon>Ecdysozoa</taxon>
        <taxon>Arthropoda</taxon>
        <taxon>Hexapoda</taxon>
        <taxon>Insecta</taxon>
        <taxon>Pterygota</taxon>
        <taxon>Neoptera</taxon>
        <taxon>Polyneoptera</taxon>
        <taxon>Phasmatodea</taxon>
        <taxon>Timematodea</taxon>
        <taxon>Timematoidea</taxon>
        <taxon>Timematidae</taxon>
        <taxon>Timema</taxon>
    </lineage>
</organism>
<evidence type="ECO:0000259" key="2">
    <source>
        <dbReference type="SMART" id="SM00587"/>
    </source>
</evidence>
<dbReference type="Gene3D" id="3.90.1200.10">
    <property type="match status" value="1"/>
</dbReference>
<reference evidence="3" key="1">
    <citation type="submission" date="2020-11" db="EMBL/GenBank/DDBJ databases">
        <authorList>
            <person name="Tran Van P."/>
        </authorList>
    </citation>
    <scope>NUCLEOTIDE SEQUENCE</scope>
</reference>
<name>A0A7R9ISU3_9NEOP</name>
<dbReference type="AlphaFoldDB" id="A0A7R9ISU3"/>
<evidence type="ECO:0000313" key="3">
    <source>
        <dbReference type="EMBL" id="CAD7463914.1"/>
    </source>
</evidence>
<feature type="domain" description="CHK kinase-like" evidence="2">
    <location>
        <begin position="343"/>
        <end position="551"/>
    </location>
</feature>
<feature type="region of interest" description="Disordered" evidence="1">
    <location>
        <begin position="1"/>
        <end position="24"/>
    </location>
</feature>
<dbReference type="PANTHER" id="PTHR11012">
    <property type="entry name" value="PROTEIN KINASE-LIKE DOMAIN-CONTAINING"/>
    <property type="match status" value="1"/>
</dbReference>
<dbReference type="InterPro" id="IPR015897">
    <property type="entry name" value="CHK_kinase-like"/>
</dbReference>
<dbReference type="SUPFAM" id="SSF56112">
    <property type="entry name" value="Protein kinase-like (PK-like)"/>
    <property type="match status" value="1"/>
</dbReference>
<protein>
    <recommendedName>
        <fullName evidence="2">CHK kinase-like domain-containing protein</fullName>
    </recommendedName>
</protein>
<dbReference type="Pfam" id="PF02958">
    <property type="entry name" value="EcKL"/>
    <property type="match status" value="1"/>
</dbReference>
<dbReference type="EMBL" id="OE009709">
    <property type="protein sequence ID" value="CAD7463914.1"/>
    <property type="molecule type" value="Genomic_DNA"/>
</dbReference>
<accession>A0A7R9ISU3</accession>
<evidence type="ECO:0000256" key="1">
    <source>
        <dbReference type="SAM" id="MobiDB-lite"/>
    </source>
</evidence>
<dbReference type="InterPro" id="IPR011009">
    <property type="entry name" value="Kinase-like_dom_sf"/>
</dbReference>
<sequence>MQPLKSQSMTSLEQSQQEEEDISSDRDFLQELLRVSEDDPTLILHHLEVSPACNSGDNYMSAVTRVRVRGSRKAGTLGCSLARCESDALDDLTRVRVRGSRKAGTLAMVEWSGRLTTCPEDPGSILSVTEWSGRLTTGPEDPGSILSMTEWSGRLTKDLEDSGSILSLTEWSGRLNTRLEDPGSILSLSGRLTTDLEDPGSILSVAEWSGRLTTDLEDSGSILSLTEWSGRLTTGLEDSGSILSMAERSGRLTTGLEDPGSILSLTEWSGRLTTEGRWSLVLKRQPPKVSTRELLRTDPVFKNETAAYSRVILSFERFSGDGEDAPRVPKCLHANLAFRNDVIVLEDLQPAGFRMCDRQEGLDLEHSKLALQELARYHALSLAMKRLEPEAFLCTRHQIREVIFVQEAAHLFSPSLETACKMAIGGLRISALQAGDDGGPLLLKAVKALESQRGTIFNKMVGLVKPSEPFSVITHGDFWINNILFRYKEEGGGRLAVEDVRLLDLQVARYCSPAIDILHFLYTSTFRDTRRRHYQELLRAYHQSLTAAFQRLVRGSPHEGEVPMTLRELRREVTRCEMYGLFAGMWIMTAVTADVDNLPDVGSYRLEDFYSDESLANWISTQTPSYRQRTKDLVLEYLDKGIL</sequence>
<dbReference type="SMART" id="SM00587">
    <property type="entry name" value="CHK"/>
    <property type="match status" value="1"/>
</dbReference>
<feature type="compositionally biased region" description="Low complexity" evidence="1">
    <location>
        <begin position="1"/>
        <end position="15"/>
    </location>
</feature>
<dbReference type="InterPro" id="IPR004119">
    <property type="entry name" value="EcKL"/>
</dbReference>
<proteinExistence type="predicted"/>
<gene>
    <name evidence="3" type="ORF">TTEB3V08_LOCUS11793</name>
</gene>
<dbReference type="PANTHER" id="PTHR11012:SF47">
    <property type="entry name" value="GH22833P"/>
    <property type="match status" value="1"/>
</dbReference>